<organism evidence="1 2">
    <name type="scientific">Oesophagostomum dentatum</name>
    <name type="common">Nodular worm</name>
    <dbReference type="NCBI Taxonomy" id="61180"/>
    <lineage>
        <taxon>Eukaryota</taxon>
        <taxon>Metazoa</taxon>
        <taxon>Ecdysozoa</taxon>
        <taxon>Nematoda</taxon>
        <taxon>Chromadorea</taxon>
        <taxon>Rhabditida</taxon>
        <taxon>Rhabditina</taxon>
        <taxon>Rhabditomorpha</taxon>
        <taxon>Strongyloidea</taxon>
        <taxon>Strongylidae</taxon>
        <taxon>Oesophagostomum</taxon>
    </lineage>
</organism>
<gene>
    <name evidence="1" type="ORF">OESDEN_06265</name>
</gene>
<protein>
    <submittedName>
        <fullName evidence="1">Uncharacterized protein</fullName>
    </submittedName>
</protein>
<evidence type="ECO:0000313" key="2">
    <source>
        <dbReference type="Proteomes" id="UP000053660"/>
    </source>
</evidence>
<name>A0A0B1TCH6_OESDE</name>
<dbReference type="Proteomes" id="UP000053660">
    <property type="component" value="Unassembled WGS sequence"/>
</dbReference>
<dbReference type="AlphaFoldDB" id="A0A0B1TCH6"/>
<sequence>MESQCRNGVEEYWISADPRKVDRVPVTGIITILAHKTANLSYSMIVWHQEATSSKPTMLVKVNALIGNLLE</sequence>
<dbReference type="EMBL" id="KN550585">
    <property type="protein sequence ID" value="KHJ93816.1"/>
    <property type="molecule type" value="Genomic_DNA"/>
</dbReference>
<evidence type="ECO:0000313" key="1">
    <source>
        <dbReference type="EMBL" id="KHJ93816.1"/>
    </source>
</evidence>
<proteinExistence type="predicted"/>
<reference evidence="1 2" key="1">
    <citation type="submission" date="2014-03" db="EMBL/GenBank/DDBJ databases">
        <title>Draft genome of the hookworm Oesophagostomum dentatum.</title>
        <authorList>
            <person name="Mitreva M."/>
        </authorList>
    </citation>
    <scope>NUCLEOTIDE SEQUENCE [LARGE SCALE GENOMIC DNA]</scope>
    <source>
        <strain evidence="1 2">OD-Hann</strain>
    </source>
</reference>
<accession>A0A0B1TCH6</accession>
<keyword evidence="2" id="KW-1185">Reference proteome</keyword>